<feature type="region of interest" description="Disordered" evidence="1">
    <location>
        <begin position="42"/>
        <end position="87"/>
    </location>
</feature>
<feature type="region of interest" description="Disordered" evidence="1">
    <location>
        <begin position="202"/>
        <end position="221"/>
    </location>
</feature>
<dbReference type="EMBL" id="JAINUG010000073">
    <property type="protein sequence ID" value="KAJ8400983.1"/>
    <property type="molecule type" value="Genomic_DNA"/>
</dbReference>
<evidence type="ECO:0000313" key="2">
    <source>
        <dbReference type="EMBL" id="KAJ8400983.1"/>
    </source>
</evidence>
<protein>
    <submittedName>
        <fullName evidence="2">Uncharacterized protein</fullName>
    </submittedName>
</protein>
<organism evidence="2 3">
    <name type="scientific">Aldrovandia affinis</name>
    <dbReference type="NCBI Taxonomy" id="143900"/>
    <lineage>
        <taxon>Eukaryota</taxon>
        <taxon>Metazoa</taxon>
        <taxon>Chordata</taxon>
        <taxon>Craniata</taxon>
        <taxon>Vertebrata</taxon>
        <taxon>Euteleostomi</taxon>
        <taxon>Actinopterygii</taxon>
        <taxon>Neopterygii</taxon>
        <taxon>Teleostei</taxon>
        <taxon>Notacanthiformes</taxon>
        <taxon>Halosauridae</taxon>
        <taxon>Aldrovandia</taxon>
    </lineage>
</organism>
<evidence type="ECO:0000313" key="3">
    <source>
        <dbReference type="Proteomes" id="UP001221898"/>
    </source>
</evidence>
<gene>
    <name evidence="2" type="ORF">AAFF_G00389400</name>
</gene>
<reference evidence="2" key="1">
    <citation type="journal article" date="2023" name="Science">
        <title>Genome structures resolve the early diversification of teleost fishes.</title>
        <authorList>
            <person name="Parey E."/>
            <person name="Louis A."/>
            <person name="Montfort J."/>
            <person name="Bouchez O."/>
            <person name="Roques C."/>
            <person name="Iampietro C."/>
            <person name="Lluch J."/>
            <person name="Castinel A."/>
            <person name="Donnadieu C."/>
            <person name="Desvignes T."/>
            <person name="Floi Bucao C."/>
            <person name="Jouanno E."/>
            <person name="Wen M."/>
            <person name="Mejri S."/>
            <person name="Dirks R."/>
            <person name="Jansen H."/>
            <person name="Henkel C."/>
            <person name="Chen W.J."/>
            <person name="Zahm M."/>
            <person name="Cabau C."/>
            <person name="Klopp C."/>
            <person name="Thompson A.W."/>
            <person name="Robinson-Rechavi M."/>
            <person name="Braasch I."/>
            <person name="Lecointre G."/>
            <person name="Bobe J."/>
            <person name="Postlethwait J.H."/>
            <person name="Berthelot C."/>
            <person name="Roest Crollius H."/>
            <person name="Guiguen Y."/>
        </authorList>
    </citation>
    <scope>NUCLEOTIDE SEQUENCE</scope>
    <source>
        <strain evidence="2">NC1722</strain>
    </source>
</reference>
<feature type="compositionally biased region" description="Low complexity" evidence="1">
    <location>
        <begin position="111"/>
        <end position="122"/>
    </location>
</feature>
<feature type="region of interest" description="Disordered" evidence="1">
    <location>
        <begin position="105"/>
        <end position="127"/>
    </location>
</feature>
<proteinExistence type="predicted"/>
<dbReference type="AlphaFoldDB" id="A0AAD7SEN6"/>
<dbReference type="Proteomes" id="UP001221898">
    <property type="component" value="Unassembled WGS sequence"/>
</dbReference>
<comment type="caution">
    <text evidence="2">The sequence shown here is derived from an EMBL/GenBank/DDBJ whole genome shotgun (WGS) entry which is preliminary data.</text>
</comment>
<name>A0AAD7SEN6_9TELE</name>
<sequence>MEEVQPFRKVRRTTCPAAGARWLCQTPGDGMRAHCVTRRGQCRTKIPADPSSQWKRSAVGGDERDEKATPPQTASASTEERLLSSKRQGLKARARYIILPPLPQRAQREPSFSGSSRSSSLSTRAPREDVISRAGVFPRPKVRPLWRGRASGAALAVEDRTPALISFSCCESRLACGPVAGGRGDDVTFVLRLVCQQHLALRGDPPRRGGPPASQRTDSQPPSLARLHYLVFLALAVGLQGLGQMGCVVKAVIGRGPAHMKAKPSWCTDADRLLTRHLALFCLIGQLDLPTDSPAQSISPVCALLSCCFTSVGQL</sequence>
<evidence type="ECO:0000256" key="1">
    <source>
        <dbReference type="SAM" id="MobiDB-lite"/>
    </source>
</evidence>
<keyword evidence="3" id="KW-1185">Reference proteome</keyword>
<accession>A0AAD7SEN6</accession>